<keyword evidence="3 6" id="KW-0812">Transmembrane</keyword>
<keyword evidence="5 6" id="KW-0472">Membrane</keyword>
<feature type="transmembrane region" description="Helical" evidence="6">
    <location>
        <begin position="120"/>
        <end position="141"/>
    </location>
</feature>
<feature type="transmembrane region" description="Helical" evidence="6">
    <location>
        <begin position="153"/>
        <end position="173"/>
    </location>
</feature>
<keyword evidence="4 6" id="KW-1133">Transmembrane helix</keyword>
<dbReference type="GeneID" id="89288581"/>
<dbReference type="RefSeq" id="WP_338251687.1">
    <property type="nucleotide sequence ID" value="NZ_AP028907.1"/>
</dbReference>
<reference evidence="7 8" key="1">
    <citation type="submission" date="2023-09" db="EMBL/GenBank/DDBJ databases">
        <title>Pyrofollis japonicus gen. nov. sp. nov., a novel member of the family Pyrodictiaceae isolated from the Iheya North hydrothermal field.</title>
        <authorList>
            <person name="Miyazaki U."/>
            <person name="Sanari M."/>
            <person name="Tame A."/>
            <person name="Kitajima M."/>
            <person name="Okamoto A."/>
            <person name="Sawayama S."/>
            <person name="Miyazaki J."/>
            <person name="Takai K."/>
            <person name="Nakagawa S."/>
        </authorList>
    </citation>
    <scope>NUCLEOTIDE SEQUENCE [LARGE SCALE GENOMIC DNA]</scope>
    <source>
        <strain evidence="7 8">AV2</strain>
    </source>
</reference>
<name>A0ABM8ITU8_9CREN</name>
<feature type="transmembrane region" description="Helical" evidence="6">
    <location>
        <begin position="303"/>
        <end position="324"/>
    </location>
</feature>
<dbReference type="Pfam" id="PF02653">
    <property type="entry name" value="BPD_transp_2"/>
    <property type="match status" value="1"/>
</dbReference>
<dbReference type="InterPro" id="IPR001851">
    <property type="entry name" value="ABC_transp_permease"/>
</dbReference>
<evidence type="ECO:0000256" key="5">
    <source>
        <dbReference type="ARBA" id="ARBA00023136"/>
    </source>
</evidence>
<dbReference type="PANTHER" id="PTHR47089">
    <property type="entry name" value="ABC TRANSPORTER, PERMEASE PROTEIN"/>
    <property type="match status" value="1"/>
</dbReference>
<keyword evidence="2" id="KW-1003">Cell membrane</keyword>
<feature type="transmembrane region" description="Helical" evidence="6">
    <location>
        <begin position="247"/>
        <end position="267"/>
    </location>
</feature>
<proteinExistence type="predicted"/>
<keyword evidence="8" id="KW-1185">Reference proteome</keyword>
<evidence type="ECO:0000256" key="3">
    <source>
        <dbReference type="ARBA" id="ARBA00022692"/>
    </source>
</evidence>
<dbReference type="PANTHER" id="PTHR47089:SF1">
    <property type="entry name" value="GUANOSINE ABC TRANSPORTER PERMEASE PROTEIN NUPP"/>
    <property type="match status" value="1"/>
</dbReference>
<evidence type="ECO:0000313" key="8">
    <source>
        <dbReference type="Proteomes" id="UP001341135"/>
    </source>
</evidence>
<sequence length="378" mass="39731">MAARTPVWLRDALMRLGETAIALAAGIVVGAAIMWLSGYDPWEAYRYLLESSVLDSYSLTMTLSFAAPIMLTGITFAVGVRAGLFNIGAEGQLYMGALGAVLVAYAAHRGLGFLDSPLGTVAALLLGAGLASLWGLAAALLKVRRGVHEVVSTIMLNWIAFWLAEYMRVYVVYDPHDPSKTVQVPPGARLPLLASGTELSASLLISLGFTVFTYVLLWHMVYGYELRAAGLNPHAASYGGISVERMMVLAFLVGAVAAGLAGAGEVLGRPPHYAITTGLSNLAGLGFDGITVALIGANHPLGIIGASVLVGALKAGAKGMQIYAHVPLEMVRIVEGVIIIALAVPGTLRLISEYRRRRLQLARVEQAKTPGEGAGSHA</sequence>
<feature type="transmembrane region" description="Helical" evidence="6">
    <location>
        <begin position="330"/>
        <end position="351"/>
    </location>
</feature>
<evidence type="ECO:0000256" key="2">
    <source>
        <dbReference type="ARBA" id="ARBA00022475"/>
    </source>
</evidence>
<feature type="transmembrane region" description="Helical" evidence="6">
    <location>
        <begin position="56"/>
        <end position="79"/>
    </location>
</feature>
<organism evidence="7 8">
    <name type="scientific">Pyrodictium abyssi</name>
    <dbReference type="NCBI Taxonomy" id="54256"/>
    <lineage>
        <taxon>Archaea</taxon>
        <taxon>Thermoproteota</taxon>
        <taxon>Thermoprotei</taxon>
        <taxon>Desulfurococcales</taxon>
        <taxon>Pyrodictiaceae</taxon>
        <taxon>Pyrodictium</taxon>
    </lineage>
</organism>
<dbReference type="Proteomes" id="UP001341135">
    <property type="component" value="Chromosome"/>
</dbReference>
<evidence type="ECO:0000313" key="7">
    <source>
        <dbReference type="EMBL" id="BES80980.1"/>
    </source>
</evidence>
<evidence type="ECO:0000256" key="6">
    <source>
        <dbReference type="SAM" id="Phobius"/>
    </source>
</evidence>
<feature type="transmembrane region" description="Helical" evidence="6">
    <location>
        <begin position="91"/>
        <end position="108"/>
    </location>
</feature>
<accession>A0ABM8ITU8</accession>
<feature type="transmembrane region" description="Helical" evidence="6">
    <location>
        <begin position="193"/>
        <end position="217"/>
    </location>
</feature>
<protein>
    <submittedName>
        <fullName evidence="7">ABC transporter permease</fullName>
    </submittedName>
</protein>
<gene>
    <name evidence="7" type="ORF">PABY_05470</name>
</gene>
<evidence type="ECO:0000256" key="1">
    <source>
        <dbReference type="ARBA" id="ARBA00004651"/>
    </source>
</evidence>
<comment type="subcellular location">
    <subcellularLocation>
        <location evidence="1">Cell membrane</location>
        <topology evidence="1">Multi-pass membrane protein</topology>
    </subcellularLocation>
</comment>
<evidence type="ECO:0000256" key="4">
    <source>
        <dbReference type="ARBA" id="ARBA00022989"/>
    </source>
</evidence>
<feature type="transmembrane region" description="Helical" evidence="6">
    <location>
        <begin position="12"/>
        <end position="36"/>
    </location>
</feature>
<feature type="transmembrane region" description="Helical" evidence="6">
    <location>
        <begin position="273"/>
        <end position="296"/>
    </location>
</feature>
<dbReference type="CDD" id="cd06580">
    <property type="entry name" value="TM_PBP1_transp_TpRbsC_like"/>
    <property type="match status" value="1"/>
</dbReference>
<dbReference type="EMBL" id="AP028907">
    <property type="protein sequence ID" value="BES80980.1"/>
    <property type="molecule type" value="Genomic_DNA"/>
</dbReference>